<dbReference type="EMBL" id="DROP01000328">
    <property type="protein sequence ID" value="HHI89273.1"/>
    <property type="molecule type" value="Genomic_DNA"/>
</dbReference>
<dbReference type="FunFam" id="3.90.960.10:FF:000005">
    <property type="entry name" value="Putative prolyl-tRNA synthetase"/>
    <property type="match status" value="1"/>
</dbReference>
<comment type="similarity">
    <text evidence="1">Belongs to the PRORSD1 family.</text>
</comment>
<dbReference type="CDD" id="cd04335">
    <property type="entry name" value="PrdX_deacylase"/>
    <property type="match status" value="1"/>
</dbReference>
<dbReference type="PANTHER" id="PTHR31423">
    <property type="entry name" value="YBAK DOMAIN-CONTAINING PROTEIN"/>
    <property type="match status" value="1"/>
</dbReference>
<dbReference type="GO" id="GO:0002161">
    <property type="term" value="F:aminoacyl-tRNA deacylase activity"/>
    <property type="evidence" value="ECO:0007669"/>
    <property type="project" value="InterPro"/>
</dbReference>
<dbReference type="AlphaFoldDB" id="A0A7V5NXU3"/>
<evidence type="ECO:0000256" key="1">
    <source>
        <dbReference type="ARBA" id="ARBA00010201"/>
    </source>
</evidence>
<accession>A0A7V5NXU3</accession>
<dbReference type="PANTHER" id="PTHR31423:SF3">
    <property type="entry name" value="PROLYL-TRNA SYNTHETASE ASSOCIATED DOMAIN-CONTAINING PROTEIN 1-RELATED"/>
    <property type="match status" value="1"/>
</dbReference>
<dbReference type="InterPro" id="IPR036754">
    <property type="entry name" value="YbaK/aa-tRNA-synt-asso_dom_sf"/>
</dbReference>
<name>A0A7V5NXU3_9PROT</name>
<sequence>MDARQKQLFAFLDKLGIAHKTHRHEAIFTVEQGAHIKAKLPGGHTKNLFLKDKAGQMFLLCALGSTQIAINRLHKVLGCKRLSFGKPDLMEQVLGVSPGSVCLFALMNDRQKQVRLVLDKALLDHDIVNFHPLRNTATTAITSQDMLKFARATDHDPVIVDFTQV</sequence>
<proteinExistence type="inferred from homology"/>
<dbReference type="Proteomes" id="UP000885806">
    <property type="component" value="Unassembled WGS sequence"/>
</dbReference>
<gene>
    <name evidence="3" type="ORF">ENK01_04895</name>
</gene>
<dbReference type="InterPro" id="IPR007214">
    <property type="entry name" value="YbaK/aa-tRNA-synth-assoc-dom"/>
</dbReference>
<comment type="caution">
    <text evidence="3">The sequence shown here is derived from an EMBL/GenBank/DDBJ whole genome shotgun (WGS) entry which is preliminary data.</text>
</comment>
<protein>
    <submittedName>
        <fullName evidence="3">Prolyl-tRNA synthetase associated domain-containing protein</fullName>
    </submittedName>
</protein>
<dbReference type="InterPro" id="IPR040285">
    <property type="entry name" value="ProX/PRXD1"/>
</dbReference>
<reference evidence="3" key="1">
    <citation type="journal article" date="2020" name="mSystems">
        <title>Genome- and Community-Level Interaction Insights into Carbon Utilization and Element Cycling Functions of Hydrothermarchaeota in Hydrothermal Sediment.</title>
        <authorList>
            <person name="Zhou Z."/>
            <person name="Liu Y."/>
            <person name="Xu W."/>
            <person name="Pan J."/>
            <person name="Luo Z.H."/>
            <person name="Li M."/>
        </authorList>
    </citation>
    <scope>NUCLEOTIDE SEQUENCE [LARGE SCALE GENOMIC DNA]</scope>
    <source>
        <strain evidence="3">HyVt-538</strain>
    </source>
</reference>
<dbReference type="Pfam" id="PF04073">
    <property type="entry name" value="tRNA_edit"/>
    <property type="match status" value="1"/>
</dbReference>
<dbReference type="Gene3D" id="3.90.960.10">
    <property type="entry name" value="YbaK/aminoacyl-tRNA synthetase-associated domain"/>
    <property type="match status" value="1"/>
</dbReference>
<organism evidence="3">
    <name type="scientific">Hellea balneolensis</name>
    <dbReference type="NCBI Taxonomy" id="287478"/>
    <lineage>
        <taxon>Bacteria</taxon>
        <taxon>Pseudomonadati</taxon>
        <taxon>Pseudomonadota</taxon>
        <taxon>Alphaproteobacteria</taxon>
        <taxon>Maricaulales</taxon>
        <taxon>Robiginitomaculaceae</taxon>
        <taxon>Hellea</taxon>
    </lineage>
</organism>
<evidence type="ECO:0000313" key="3">
    <source>
        <dbReference type="EMBL" id="HHI89273.1"/>
    </source>
</evidence>
<dbReference type="SUPFAM" id="SSF55826">
    <property type="entry name" value="YbaK/ProRS associated domain"/>
    <property type="match status" value="1"/>
</dbReference>
<feature type="domain" description="YbaK/aminoacyl-tRNA synthetase-associated" evidence="2">
    <location>
        <begin position="24"/>
        <end position="149"/>
    </location>
</feature>
<evidence type="ECO:0000259" key="2">
    <source>
        <dbReference type="Pfam" id="PF04073"/>
    </source>
</evidence>